<protein>
    <submittedName>
        <fullName evidence="1">Uncharacterized protein</fullName>
    </submittedName>
</protein>
<dbReference type="Proteomes" id="UP000254807">
    <property type="component" value="Unassembled WGS sequence"/>
</dbReference>
<reference evidence="1 2" key="1">
    <citation type="submission" date="2018-06" db="EMBL/GenBank/DDBJ databases">
        <authorList>
            <consortium name="Pathogen Informatics"/>
            <person name="Doyle S."/>
        </authorList>
    </citation>
    <scope>NUCLEOTIDE SEQUENCE [LARGE SCALE GENOMIC DNA]</scope>
    <source>
        <strain evidence="1 2">NCTC12360</strain>
    </source>
</reference>
<evidence type="ECO:0000313" key="2">
    <source>
        <dbReference type="Proteomes" id="UP000254807"/>
    </source>
</evidence>
<name>A0A376GXV3_ENTGA</name>
<dbReference type="RefSeq" id="WP_060814033.1">
    <property type="nucleotide sequence ID" value="NZ_JARPZP010000001.1"/>
</dbReference>
<evidence type="ECO:0000313" key="1">
    <source>
        <dbReference type="EMBL" id="STD81744.1"/>
    </source>
</evidence>
<proteinExistence type="predicted"/>
<dbReference type="EMBL" id="UFYW01000001">
    <property type="protein sequence ID" value="STD81744.1"/>
    <property type="molecule type" value="Genomic_DNA"/>
</dbReference>
<keyword evidence="2" id="KW-1185">Reference proteome</keyword>
<gene>
    <name evidence="1" type="ORF">NCTC12360_00158</name>
</gene>
<dbReference type="AlphaFoldDB" id="A0A376GXV3"/>
<organism evidence="1 2">
    <name type="scientific">Enterococcus gallinarum</name>
    <dbReference type="NCBI Taxonomy" id="1353"/>
    <lineage>
        <taxon>Bacteria</taxon>
        <taxon>Bacillati</taxon>
        <taxon>Bacillota</taxon>
        <taxon>Bacilli</taxon>
        <taxon>Lactobacillales</taxon>
        <taxon>Enterococcaceae</taxon>
        <taxon>Enterococcus</taxon>
    </lineage>
</organism>
<dbReference type="OrthoDB" id="2187011at2"/>
<sequence length="166" mass="19001">MLKQIKLQKIGFNNSIKRNDFFDHESECWIVRAIAQNRVKARYVNMGGNSGWQHDLIEATVVAQKIGTFDPNNRVSSETEIISTCKTASMNALPSWEKRRTVKVGDVCELGENAFYITREITEIKYNFVDVVTVLKGYSVTELPPLEIQKLNNQRRLNELGWSVCC</sequence>
<accession>A0A376GXV3</accession>